<name>A0A239NZI1_9ACTN</name>
<dbReference type="RefSeq" id="WP_143228262.1">
    <property type="nucleotide sequence ID" value="NZ_FZOR01000056.1"/>
</dbReference>
<sequence length="322" mass="35264">MSPVGDLLLNWASENGAGDLSVMLSTVEWASRRFRITTTSGAPGRWVRDASSLGYLDVDWQAGKWSVAPAVLTALPMSGGLLLLTGTRNRAMDSRIEDAAQDMGLEYYLAISHVQEGDIPLPKSVIFMTDPGTDMERLATALKANWVPCFALQVIPFLPKLALGPEAAGPVPGTLLKRYVEETRRYEEVLSSRVDGIYRFKTADHRQVVRLLRDGTWYKTSHEEALYLIRADHPSKPGDTMRWGAESNGERNLIGRLAVDWGAPLPPLHARAAVLSSGLAPWFSATAETAVYYNVPYVLAAAIAESLKQELEILDVSGGRRG</sequence>
<accession>A0A239NZI1</accession>
<evidence type="ECO:0000313" key="1">
    <source>
        <dbReference type="EMBL" id="SNT60301.1"/>
    </source>
</evidence>
<dbReference type="EMBL" id="FZOR01000056">
    <property type="protein sequence ID" value="SNT60301.1"/>
    <property type="molecule type" value="Genomic_DNA"/>
</dbReference>
<reference evidence="1 2" key="1">
    <citation type="submission" date="2017-06" db="EMBL/GenBank/DDBJ databases">
        <authorList>
            <person name="Kim H.J."/>
            <person name="Triplett B.A."/>
        </authorList>
    </citation>
    <scope>NUCLEOTIDE SEQUENCE [LARGE SCALE GENOMIC DNA]</scope>
    <source>
        <strain evidence="1 2">DSM 44715</strain>
    </source>
</reference>
<evidence type="ECO:0000313" key="2">
    <source>
        <dbReference type="Proteomes" id="UP000198318"/>
    </source>
</evidence>
<dbReference type="AlphaFoldDB" id="A0A239NZI1"/>
<protein>
    <submittedName>
        <fullName evidence="1">Uncharacterized protein</fullName>
    </submittedName>
</protein>
<dbReference type="OrthoDB" id="3206521at2"/>
<proteinExistence type="predicted"/>
<organism evidence="1 2">
    <name type="scientific">Actinomadura meyerae</name>
    <dbReference type="NCBI Taxonomy" id="240840"/>
    <lineage>
        <taxon>Bacteria</taxon>
        <taxon>Bacillati</taxon>
        <taxon>Actinomycetota</taxon>
        <taxon>Actinomycetes</taxon>
        <taxon>Streptosporangiales</taxon>
        <taxon>Thermomonosporaceae</taxon>
        <taxon>Actinomadura</taxon>
    </lineage>
</organism>
<dbReference type="Proteomes" id="UP000198318">
    <property type="component" value="Unassembled WGS sequence"/>
</dbReference>
<gene>
    <name evidence="1" type="ORF">SAMN05443665_105641</name>
</gene>
<keyword evidence="2" id="KW-1185">Reference proteome</keyword>